<feature type="transmembrane region" description="Helical" evidence="1">
    <location>
        <begin position="14"/>
        <end position="33"/>
    </location>
</feature>
<evidence type="ECO:0000256" key="1">
    <source>
        <dbReference type="SAM" id="Phobius"/>
    </source>
</evidence>
<evidence type="ECO:0000313" key="3">
    <source>
        <dbReference type="Proteomes" id="UP000824156"/>
    </source>
</evidence>
<dbReference type="Gene3D" id="2.170.120.40">
    <property type="entry name" value="YbbR-like domain"/>
    <property type="match status" value="1"/>
</dbReference>
<keyword evidence="1" id="KW-0472">Membrane</keyword>
<keyword evidence="1" id="KW-0812">Transmembrane</keyword>
<dbReference type="Proteomes" id="UP000824156">
    <property type="component" value="Unassembled WGS sequence"/>
</dbReference>
<dbReference type="EMBL" id="DXEZ01000328">
    <property type="protein sequence ID" value="HIX55697.1"/>
    <property type="molecule type" value="Genomic_DNA"/>
</dbReference>
<gene>
    <name evidence="2" type="ORF">H9853_11810</name>
</gene>
<proteinExistence type="predicted"/>
<dbReference type="PANTHER" id="PTHR37804">
    <property type="entry name" value="CDAA REGULATORY PROTEIN CDAR"/>
    <property type="match status" value="1"/>
</dbReference>
<evidence type="ECO:0000313" key="2">
    <source>
        <dbReference type="EMBL" id="HIX55697.1"/>
    </source>
</evidence>
<reference evidence="2" key="1">
    <citation type="journal article" date="2021" name="PeerJ">
        <title>Extensive microbial diversity within the chicken gut microbiome revealed by metagenomics and culture.</title>
        <authorList>
            <person name="Gilroy R."/>
            <person name="Ravi A."/>
            <person name="Getino M."/>
            <person name="Pursley I."/>
            <person name="Horton D.L."/>
            <person name="Alikhan N.F."/>
            <person name="Baker D."/>
            <person name="Gharbi K."/>
            <person name="Hall N."/>
            <person name="Watson M."/>
            <person name="Adriaenssens E.M."/>
            <person name="Foster-Nyarko E."/>
            <person name="Jarju S."/>
            <person name="Secka A."/>
            <person name="Antonio M."/>
            <person name="Oren A."/>
            <person name="Chaudhuri R.R."/>
            <person name="La Ragione R."/>
            <person name="Hildebrand F."/>
            <person name="Pallen M.J."/>
        </authorList>
    </citation>
    <scope>NUCLEOTIDE SEQUENCE</scope>
    <source>
        <strain evidence="2">1719</strain>
    </source>
</reference>
<evidence type="ECO:0008006" key="4">
    <source>
        <dbReference type="Google" id="ProtNLM"/>
    </source>
</evidence>
<accession>A0A9D1WCA9</accession>
<name>A0A9D1WCA9_9SPHI</name>
<sequence length="315" mass="36304">MVHSRHIKVRRRRLVIFFRCLVISFVAWALFAVSNNYTVNFKVGLEYVNAPEDKAFHPLQSDTVQVTLEMSGWKLLAMRVKSDSGKMRVDLSPLEEKNNVIFSNQLNFINRQYPSDRKVLRVSPDTLYFDFSQQSQRRVPIKPLYNLNFRKQYGITGKVWTNPDYVTIAGPMEDVANIEYIETDTIRASDVYADLRTRAALNKKNKTHISIYPTSIEIAIPVGELTEKIIEVPIKVEGASKYTSVRVLPPKVQVKVLVALKDYNSISSSDFEAVVDLARWEEERLKNLPVILTKKPEFCELVSIDPQNVDFFVRR</sequence>
<dbReference type="AlphaFoldDB" id="A0A9D1WCA9"/>
<reference evidence="2" key="2">
    <citation type="submission" date="2021-04" db="EMBL/GenBank/DDBJ databases">
        <authorList>
            <person name="Gilroy R."/>
        </authorList>
    </citation>
    <scope>NUCLEOTIDE SEQUENCE</scope>
    <source>
        <strain evidence="2">1719</strain>
    </source>
</reference>
<protein>
    <recommendedName>
        <fullName evidence="4">YbbR-like protein</fullName>
    </recommendedName>
</protein>
<dbReference type="Gene3D" id="2.170.120.30">
    <property type="match status" value="2"/>
</dbReference>
<keyword evidence="1" id="KW-1133">Transmembrane helix</keyword>
<organism evidence="2 3">
    <name type="scientific">Candidatus Sphingobacterium stercoripullorum</name>
    <dbReference type="NCBI Taxonomy" id="2838759"/>
    <lineage>
        <taxon>Bacteria</taxon>
        <taxon>Pseudomonadati</taxon>
        <taxon>Bacteroidota</taxon>
        <taxon>Sphingobacteriia</taxon>
        <taxon>Sphingobacteriales</taxon>
        <taxon>Sphingobacteriaceae</taxon>
        <taxon>Sphingobacterium</taxon>
    </lineage>
</organism>
<comment type="caution">
    <text evidence="2">The sequence shown here is derived from an EMBL/GenBank/DDBJ whole genome shotgun (WGS) entry which is preliminary data.</text>
</comment>
<dbReference type="InterPro" id="IPR053154">
    <property type="entry name" value="c-di-AMP_regulator"/>
</dbReference>
<dbReference type="PANTHER" id="PTHR37804:SF1">
    <property type="entry name" value="CDAA REGULATORY PROTEIN CDAR"/>
    <property type="match status" value="1"/>
</dbReference>